<evidence type="ECO:0000256" key="1">
    <source>
        <dbReference type="ARBA" id="ARBA00022729"/>
    </source>
</evidence>
<dbReference type="NCBIfam" id="TIGR04183">
    <property type="entry name" value="Por_Secre_tail"/>
    <property type="match status" value="1"/>
</dbReference>
<name>A0A411DLT4_CHRID</name>
<dbReference type="InterPro" id="IPR026444">
    <property type="entry name" value="Secre_tail"/>
</dbReference>
<organism evidence="3">
    <name type="scientific">Chryseobacterium indologenes</name>
    <name type="common">Flavobacterium indologenes</name>
    <dbReference type="NCBI Taxonomy" id="253"/>
    <lineage>
        <taxon>Bacteria</taxon>
        <taxon>Pseudomonadati</taxon>
        <taxon>Bacteroidota</taxon>
        <taxon>Flavobacteriia</taxon>
        <taxon>Flavobacteriales</taxon>
        <taxon>Weeksellaceae</taxon>
        <taxon>Chryseobacterium group</taxon>
        <taxon>Chryseobacterium</taxon>
    </lineage>
</organism>
<evidence type="ECO:0000313" key="3">
    <source>
        <dbReference type="EMBL" id="QBA21336.1"/>
    </source>
</evidence>
<feature type="domain" description="Secretion system C-terminal sorting" evidence="2">
    <location>
        <begin position="379"/>
        <end position="445"/>
    </location>
</feature>
<accession>A0A411DLT4</accession>
<protein>
    <submittedName>
        <fullName evidence="3">T9SS type A sorting domain-containing protein</fullName>
    </submittedName>
</protein>
<dbReference type="Gene3D" id="2.80.10.50">
    <property type="match status" value="1"/>
</dbReference>
<gene>
    <name evidence="3" type="ORF">EU348_09060</name>
</gene>
<keyword evidence="1" id="KW-0732">Signal</keyword>
<evidence type="ECO:0000259" key="2">
    <source>
        <dbReference type="Pfam" id="PF18962"/>
    </source>
</evidence>
<dbReference type="AlphaFoldDB" id="A0A411DLT4"/>
<dbReference type="Pfam" id="PF18962">
    <property type="entry name" value="Por_Secre_tail"/>
    <property type="match status" value="1"/>
</dbReference>
<reference evidence="3" key="1">
    <citation type="submission" date="2019-01" db="EMBL/GenBank/DDBJ databases">
        <title>Whole Genome Sequencing for Putative Detection of Antimicrobial Resistance and Potential Virulence Factors in Chryseobacterium indologenes isolated from Nile Tilapia in Tanzania.</title>
        <authorList>
            <person name="Mwega E."/>
            <person name="Mutoloki S."/>
            <person name="Mugimba K."/>
            <person name="Colquhoun D."/>
            <person name="Mdegela R."/>
            <person name="Evensen O."/>
            <person name="Wasteson Y."/>
        </authorList>
    </citation>
    <scope>NUCLEOTIDE SEQUENCE [LARGE SCALE GENOMIC DNA]</scope>
    <source>
        <strain evidence="3">StR 01</strain>
    </source>
</reference>
<dbReference type="EMBL" id="CP035532">
    <property type="protein sequence ID" value="QBA21336.1"/>
    <property type="molecule type" value="Genomic_DNA"/>
</dbReference>
<proteinExistence type="predicted"/>
<sequence>MKIRFFFWMFLLPVIGYCQYYVGRELAYPISEFYYTLNFKGAMGADGSTYMYYGTSNLKKVTIAGTPFPGFGTNGIISNVIPIINSTNSVSVNDQHIYLSSKNNIARYDLGGTPDLSFGVNGIVTFSQDVYNIIVNPDSSLFFKTNGQIRKLLSNGQVDNSFVINSNQKFEVGGNNIYIFNYHYSSGNPSPTISYTITKYDFNGIQDIQYGNAGILDVSDFTFVLDHVSGELYVQPSTGNITRYTSSGIVDNTFGVGGIAQGDFPRGAQKVISDSNNNILFFGGGQGYGYNGTTIFRLKNNGEADNTFNNGSYKYISSDAIITDARLIDDNTYICLDSKRYSLNSTTYRANKYIRTTNFSELALSIKNINNTNTDDIHVYPNPATDFIHIKIGDNERIKRNIIYTIAGNFVITNNTSDINIKNLASGDYIIEIETNKNIYRKKFIKQ</sequence>